<dbReference type="AlphaFoldDB" id="W7Z0W6"/>
<dbReference type="eggNOG" id="COG0323">
    <property type="taxonomic scope" value="Bacteria"/>
</dbReference>
<feature type="compositionally biased region" description="Polar residues" evidence="4">
    <location>
        <begin position="409"/>
        <end position="419"/>
    </location>
</feature>
<dbReference type="PROSITE" id="PS00058">
    <property type="entry name" value="DNA_MISMATCH_REPAIR_1"/>
    <property type="match status" value="1"/>
</dbReference>
<dbReference type="NCBIfam" id="TIGR00585">
    <property type="entry name" value="mutl"/>
    <property type="match status" value="1"/>
</dbReference>
<feature type="region of interest" description="Disordered" evidence="4">
    <location>
        <begin position="356"/>
        <end position="375"/>
    </location>
</feature>
<comment type="similarity">
    <text evidence="1">Belongs to the DNA mismatch repair MutL/HexB family.</text>
</comment>
<dbReference type="InterPro" id="IPR020568">
    <property type="entry name" value="Ribosomal_Su5_D2-typ_SF"/>
</dbReference>
<evidence type="ECO:0000259" key="5">
    <source>
        <dbReference type="SMART" id="SM01340"/>
    </source>
</evidence>
<dbReference type="GO" id="GO:0005524">
    <property type="term" value="F:ATP binding"/>
    <property type="evidence" value="ECO:0007669"/>
    <property type="project" value="InterPro"/>
</dbReference>
<dbReference type="Pfam" id="PF01119">
    <property type="entry name" value="DNA_mis_repair"/>
    <property type="match status" value="1"/>
</dbReference>
<feature type="compositionally biased region" description="Polar residues" evidence="4">
    <location>
        <begin position="380"/>
        <end position="395"/>
    </location>
</feature>
<dbReference type="RefSeq" id="WP_242403941.1">
    <property type="nucleotide sequence ID" value="NZ_BAVZ01000029.1"/>
</dbReference>
<dbReference type="InterPro" id="IPR036890">
    <property type="entry name" value="HATPase_C_sf"/>
</dbReference>
<keyword evidence="2" id="KW-0227">DNA damage</keyword>
<dbReference type="InterPro" id="IPR038973">
    <property type="entry name" value="MutL/Mlh/Pms-like"/>
</dbReference>
<dbReference type="SUPFAM" id="SSF54211">
    <property type="entry name" value="Ribosomal protein S5 domain 2-like"/>
    <property type="match status" value="1"/>
</dbReference>
<gene>
    <name evidence="6" type="ORF">JCM16418_4825</name>
</gene>
<dbReference type="GO" id="GO:0140664">
    <property type="term" value="F:ATP-dependent DNA damage sensor activity"/>
    <property type="evidence" value="ECO:0007669"/>
    <property type="project" value="InterPro"/>
</dbReference>
<comment type="caution">
    <text evidence="6">The sequence shown here is derived from an EMBL/GenBank/DDBJ whole genome shotgun (WGS) entry which is preliminary data.</text>
</comment>
<name>W7Z0W6_9BACL</name>
<dbReference type="Gene3D" id="3.30.230.10">
    <property type="match status" value="1"/>
</dbReference>
<dbReference type="Proteomes" id="UP000019364">
    <property type="component" value="Unassembled WGS sequence"/>
</dbReference>
<dbReference type="CDD" id="cd16926">
    <property type="entry name" value="HATPase_MutL-MLH-PMS-like"/>
    <property type="match status" value="1"/>
</dbReference>
<dbReference type="InterPro" id="IPR014721">
    <property type="entry name" value="Ribsml_uS5_D2-typ_fold_subgr"/>
</dbReference>
<dbReference type="InterPro" id="IPR013507">
    <property type="entry name" value="DNA_mismatch_S5_2-like"/>
</dbReference>
<dbReference type="STRING" id="1236976.JCM16418_4825"/>
<dbReference type="SMART" id="SM01340">
    <property type="entry name" value="DNA_mis_repair"/>
    <property type="match status" value="1"/>
</dbReference>
<feature type="region of interest" description="Disordered" evidence="4">
    <location>
        <begin position="380"/>
        <end position="419"/>
    </location>
</feature>
<dbReference type="PANTHER" id="PTHR10073">
    <property type="entry name" value="DNA MISMATCH REPAIR PROTEIN MLH, PMS, MUTL"/>
    <property type="match status" value="1"/>
</dbReference>
<reference evidence="6 7" key="1">
    <citation type="journal article" date="2014" name="Genome Announc.">
        <title>Draft Genome Sequence of Paenibacillus pini JCM 16418T, Isolated from the Rhizosphere of Pine Tree.</title>
        <authorList>
            <person name="Yuki M."/>
            <person name="Oshima K."/>
            <person name="Suda W."/>
            <person name="Oshida Y."/>
            <person name="Kitamura K."/>
            <person name="Iida Y."/>
            <person name="Hattori M."/>
            <person name="Ohkuma M."/>
        </authorList>
    </citation>
    <scope>NUCLEOTIDE SEQUENCE [LARGE SCALE GENOMIC DNA]</scope>
    <source>
        <strain evidence="6 7">JCM 16418</strain>
    </source>
</reference>
<keyword evidence="7" id="KW-1185">Reference proteome</keyword>
<feature type="domain" description="DNA mismatch repair protein S5" evidence="5">
    <location>
        <begin position="209"/>
        <end position="327"/>
    </location>
</feature>
<dbReference type="GO" id="GO:0032300">
    <property type="term" value="C:mismatch repair complex"/>
    <property type="evidence" value="ECO:0007669"/>
    <property type="project" value="InterPro"/>
</dbReference>
<keyword evidence="3" id="KW-0234">DNA repair</keyword>
<dbReference type="GO" id="GO:0030983">
    <property type="term" value="F:mismatched DNA binding"/>
    <property type="evidence" value="ECO:0007669"/>
    <property type="project" value="InterPro"/>
</dbReference>
<protein>
    <submittedName>
        <fullName evidence="6">DNA mismatch repair protein MutL</fullName>
    </submittedName>
</protein>
<proteinExistence type="inferred from homology"/>
<evidence type="ECO:0000313" key="7">
    <source>
        <dbReference type="Proteomes" id="UP000019364"/>
    </source>
</evidence>
<dbReference type="Gene3D" id="3.30.565.10">
    <property type="entry name" value="Histidine kinase-like ATPase, C-terminal domain"/>
    <property type="match status" value="1"/>
</dbReference>
<dbReference type="EMBL" id="BAVZ01000029">
    <property type="protein sequence ID" value="GAF10611.1"/>
    <property type="molecule type" value="Genomic_DNA"/>
</dbReference>
<dbReference type="PANTHER" id="PTHR10073:SF12">
    <property type="entry name" value="DNA MISMATCH REPAIR PROTEIN MLH1"/>
    <property type="match status" value="1"/>
</dbReference>
<dbReference type="FunFam" id="3.30.565.10:FF:000003">
    <property type="entry name" value="DNA mismatch repair endonuclease MutL"/>
    <property type="match status" value="1"/>
</dbReference>
<evidence type="ECO:0000256" key="4">
    <source>
        <dbReference type="SAM" id="MobiDB-lite"/>
    </source>
</evidence>
<dbReference type="GO" id="GO:0006298">
    <property type="term" value="P:mismatch repair"/>
    <property type="evidence" value="ECO:0007669"/>
    <property type="project" value="InterPro"/>
</dbReference>
<dbReference type="CDD" id="cd00782">
    <property type="entry name" value="MutL_Trans"/>
    <property type="match status" value="1"/>
</dbReference>
<evidence type="ECO:0000256" key="2">
    <source>
        <dbReference type="ARBA" id="ARBA00022763"/>
    </source>
</evidence>
<sequence>MAKIHILDEHIANQIAAGEVVERPASVVKELVENAIDAGSTKIEVTVEEGGLQSIRVTDNGSGIDPNDCTAAFYRHATSKIEHSRDLFHITTLGFRGEALPSIAAVAKVELVTSSGDEGLGHRVVIEGGKLIADETIAAPRGTDLIIRELFYNTPARLKYMKTIQTELGHISDFMYRMALSHPQIAFSLRHNSNSLLQTVGNGDLLQVIAAVYGTQAAKAMLPIQAENLDFQLHGYISRPEWTRSNRNGISTMVNGRYIRNFGVNQAIQRAYHTLLPINRFPLAVFDLRMHPSLVDVNVHPAKLEVRFSKEQELYPFVEQSIYQVLRQEVLIPQPVKQSIGGKGSSSFIQEQFHFSKNKNGNPLPEGSLPLLPSDTQANESAEMNVGSGTSSKTASVVDASAPPREYNQDSNVPSSIHGTSRSIHRLNLNLITRCGRREQRDMLCPRKRIEIFVQGSL</sequence>
<dbReference type="InterPro" id="IPR014762">
    <property type="entry name" value="DNA_mismatch_repair_CS"/>
</dbReference>
<evidence type="ECO:0000313" key="6">
    <source>
        <dbReference type="EMBL" id="GAF10611.1"/>
    </source>
</evidence>
<evidence type="ECO:0000256" key="3">
    <source>
        <dbReference type="ARBA" id="ARBA00023204"/>
    </source>
</evidence>
<feature type="compositionally biased region" description="Low complexity" evidence="4">
    <location>
        <begin position="360"/>
        <end position="374"/>
    </location>
</feature>
<dbReference type="Pfam" id="PF13589">
    <property type="entry name" value="HATPase_c_3"/>
    <property type="match status" value="1"/>
</dbReference>
<dbReference type="InterPro" id="IPR002099">
    <property type="entry name" value="MutL/Mlh/PMS"/>
</dbReference>
<dbReference type="GO" id="GO:0016887">
    <property type="term" value="F:ATP hydrolysis activity"/>
    <property type="evidence" value="ECO:0007669"/>
    <property type="project" value="InterPro"/>
</dbReference>
<evidence type="ECO:0000256" key="1">
    <source>
        <dbReference type="ARBA" id="ARBA00006082"/>
    </source>
</evidence>
<accession>W7Z0W6</accession>
<dbReference type="SUPFAM" id="SSF55874">
    <property type="entry name" value="ATPase domain of HSP90 chaperone/DNA topoisomerase II/histidine kinase"/>
    <property type="match status" value="1"/>
</dbReference>
<organism evidence="6 7">
    <name type="scientific">Paenibacillus pini JCM 16418</name>
    <dbReference type="NCBI Taxonomy" id="1236976"/>
    <lineage>
        <taxon>Bacteria</taxon>
        <taxon>Bacillati</taxon>
        <taxon>Bacillota</taxon>
        <taxon>Bacilli</taxon>
        <taxon>Bacillales</taxon>
        <taxon>Paenibacillaceae</taxon>
        <taxon>Paenibacillus</taxon>
    </lineage>
</organism>